<dbReference type="AlphaFoldDB" id="A0A1I3BDI5"/>
<dbReference type="EMBL" id="FOQA01000001">
    <property type="protein sequence ID" value="SFH60210.1"/>
    <property type="molecule type" value="Genomic_DNA"/>
</dbReference>
<dbReference type="NCBIfam" id="NF041239">
    <property type="entry name" value="Moor_selen_rel"/>
    <property type="match status" value="1"/>
</dbReference>
<accession>A0A1I3BDI5</accession>
<reference evidence="2" key="1">
    <citation type="submission" date="2016-10" db="EMBL/GenBank/DDBJ databases">
        <authorList>
            <person name="Varghese N."/>
            <person name="Submissions S."/>
        </authorList>
    </citation>
    <scope>NUCLEOTIDE SEQUENCE [LARGE SCALE GENOMIC DNA]</scope>
    <source>
        <strain evidence="2">Z-7934</strain>
    </source>
</reference>
<protein>
    <submittedName>
        <fullName evidence="1">Uncharacterized protein</fullName>
    </submittedName>
</protein>
<dbReference type="InterPro" id="IPR049744">
    <property type="entry name" value="CC/Se_fam"/>
</dbReference>
<proteinExistence type="predicted"/>
<dbReference type="OrthoDB" id="9883372at2"/>
<gene>
    <name evidence="1" type="ORF">SAMN05192551_101735</name>
</gene>
<keyword evidence="2" id="KW-1185">Reference proteome</keyword>
<dbReference type="STRING" id="69895.SAMN05192551_101735"/>
<sequence>MPSVKEEKPKNEEKYKAYPIDTITVYIDKEIKFKRNTVQMDLRKFFFTYEITIDGVDIAY</sequence>
<organism evidence="1 2">
    <name type="scientific">Tindallia magadiensis</name>
    <dbReference type="NCBI Taxonomy" id="69895"/>
    <lineage>
        <taxon>Bacteria</taxon>
        <taxon>Bacillati</taxon>
        <taxon>Bacillota</taxon>
        <taxon>Clostridia</taxon>
        <taxon>Peptostreptococcales</taxon>
        <taxon>Tindalliaceae</taxon>
        <taxon>Tindallia</taxon>
    </lineage>
</organism>
<evidence type="ECO:0000313" key="1">
    <source>
        <dbReference type="EMBL" id="SFH60210.1"/>
    </source>
</evidence>
<name>A0A1I3BDI5_9FIRM</name>
<evidence type="ECO:0000313" key="2">
    <source>
        <dbReference type="Proteomes" id="UP000199287"/>
    </source>
</evidence>
<dbReference type="Proteomes" id="UP000199287">
    <property type="component" value="Unassembled WGS sequence"/>
</dbReference>